<dbReference type="GO" id="GO:0005829">
    <property type="term" value="C:cytosol"/>
    <property type="evidence" value="ECO:0007669"/>
    <property type="project" value="TreeGrafter"/>
</dbReference>
<feature type="domain" description="Tetrapyrrole biosynthesis uroporphyrinogen III synthase" evidence="1">
    <location>
        <begin position="39"/>
        <end position="170"/>
    </location>
</feature>
<dbReference type="AlphaFoldDB" id="A0A0F7SRB0"/>
<dbReference type="PANTHER" id="PTHR12390:SF0">
    <property type="entry name" value="UROPORPHYRINOGEN-III SYNTHASE"/>
    <property type="match status" value="1"/>
</dbReference>
<dbReference type="InterPro" id="IPR003754">
    <property type="entry name" value="4pyrrol_synth_uPrphyn_synth"/>
</dbReference>
<dbReference type="PANTHER" id="PTHR12390">
    <property type="entry name" value="UROPORPHYRINOGEN III SYNTHASE"/>
    <property type="match status" value="1"/>
</dbReference>
<accession>A0A0F7SRB0</accession>
<dbReference type="SUPFAM" id="SSF69618">
    <property type="entry name" value="HemD-like"/>
    <property type="match status" value="1"/>
</dbReference>
<proteinExistence type="predicted"/>
<dbReference type="GO" id="GO:0006780">
    <property type="term" value="P:uroporphyrinogen III biosynthetic process"/>
    <property type="evidence" value="ECO:0007669"/>
    <property type="project" value="InterPro"/>
</dbReference>
<reference evidence="2" key="1">
    <citation type="submission" date="2014-08" db="EMBL/GenBank/DDBJ databases">
        <authorList>
            <person name="Sharma Rahul"/>
            <person name="Thines Marco"/>
        </authorList>
    </citation>
    <scope>NUCLEOTIDE SEQUENCE</scope>
</reference>
<evidence type="ECO:0000259" key="1">
    <source>
        <dbReference type="Pfam" id="PF02602"/>
    </source>
</evidence>
<organism evidence="2">
    <name type="scientific">Phaffia rhodozyma</name>
    <name type="common">Yeast</name>
    <name type="synonym">Xanthophyllomyces dendrorhous</name>
    <dbReference type="NCBI Taxonomy" id="264483"/>
    <lineage>
        <taxon>Eukaryota</taxon>
        <taxon>Fungi</taxon>
        <taxon>Dikarya</taxon>
        <taxon>Basidiomycota</taxon>
        <taxon>Agaricomycotina</taxon>
        <taxon>Tremellomycetes</taxon>
        <taxon>Cystofilobasidiales</taxon>
        <taxon>Mrakiaceae</taxon>
        <taxon>Phaffia</taxon>
    </lineage>
</organism>
<protein>
    <submittedName>
        <fullName evidence="2">Uroporphyrinogen III synthase UROS/HEM4</fullName>
    </submittedName>
</protein>
<sequence>MTPIPVILLRESTRSCSSNTPDPYAYLLSQPSSNSSQPSYTPFFLPVFETVFSNESALDQIVEQGGDKWRGVIVTSQRSVDAWESSANRVIKLSAEKSGNVKGKMNSVEDESATQSNWLSTPFFTVGPSTARALADLGRTIPSCLRPSATNIVGGDSAGNSPALAQIIAEYVALPSPNLSSSSSTSSSQRSPPLLISEDLSLPIQDNRPLLYLTGDKNSTVLATHLSMQTPPVDVQPLDVYQTIPSPTYPARCSNLLAQLFRSDMQVSLSQKPWIVMFSPSTIPLIVQELEAKGLTSQFRYAAIGPTTKDAMKKEPALKSVWEDIVASTKPTAGDLISVLRRKDGLN</sequence>
<dbReference type="UniPathway" id="UPA00251">
    <property type="reaction ID" value="UER00320"/>
</dbReference>
<dbReference type="EMBL" id="LN483157">
    <property type="protein sequence ID" value="CED83931.1"/>
    <property type="molecule type" value="Genomic_DNA"/>
</dbReference>
<evidence type="ECO:0000313" key="2">
    <source>
        <dbReference type="EMBL" id="CED83931.1"/>
    </source>
</evidence>
<name>A0A0F7SRB0_PHARH</name>
<dbReference type="GO" id="GO:0006782">
    <property type="term" value="P:protoporphyrinogen IX biosynthetic process"/>
    <property type="evidence" value="ECO:0007669"/>
    <property type="project" value="UniProtKB-UniPathway"/>
</dbReference>
<feature type="domain" description="Tetrapyrrole biosynthesis uroporphyrinogen III synthase" evidence="1">
    <location>
        <begin position="203"/>
        <end position="337"/>
    </location>
</feature>
<dbReference type="InterPro" id="IPR039793">
    <property type="entry name" value="UROS/Hem4"/>
</dbReference>
<dbReference type="GO" id="GO:0004852">
    <property type="term" value="F:uroporphyrinogen-III synthase activity"/>
    <property type="evidence" value="ECO:0007669"/>
    <property type="project" value="InterPro"/>
</dbReference>
<dbReference type="CDD" id="cd06578">
    <property type="entry name" value="HemD"/>
    <property type="match status" value="1"/>
</dbReference>
<dbReference type="Pfam" id="PF02602">
    <property type="entry name" value="HEM4"/>
    <property type="match status" value="2"/>
</dbReference>
<dbReference type="Gene3D" id="3.40.50.10090">
    <property type="match status" value="2"/>
</dbReference>
<dbReference type="InterPro" id="IPR036108">
    <property type="entry name" value="4pyrrol_syn_uPrphyn_synt_sf"/>
</dbReference>